<feature type="transmembrane region" description="Helical" evidence="1">
    <location>
        <begin position="35"/>
        <end position="54"/>
    </location>
</feature>
<evidence type="ECO:0000256" key="1">
    <source>
        <dbReference type="SAM" id="Phobius"/>
    </source>
</evidence>
<keyword evidence="1" id="KW-0472">Membrane</keyword>
<organism evidence="3 4">
    <name type="scientific">Halolamina salifodinae</name>
    <dbReference type="NCBI Taxonomy" id="1202767"/>
    <lineage>
        <taxon>Archaea</taxon>
        <taxon>Methanobacteriati</taxon>
        <taxon>Methanobacteriota</taxon>
        <taxon>Stenosarchaea group</taxon>
        <taxon>Halobacteria</taxon>
        <taxon>Halobacteriales</taxon>
        <taxon>Haloferacaceae</taxon>
    </lineage>
</organism>
<evidence type="ECO:0000313" key="3">
    <source>
        <dbReference type="EMBL" id="MBP1987665.1"/>
    </source>
</evidence>
<protein>
    <recommendedName>
        <fullName evidence="2">DUF7575 domain-containing protein</fullName>
    </recommendedName>
</protein>
<dbReference type="Proteomes" id="UP000823736">
    <property type="component" value="Unassembled WGS sequence"/>
</dbReference>
<reference evidence="3" key="1">
    <citation type="submission" date="2021-03" db="EMBL/GenBank/DDBJ databases">
        <title>Genomic Encyclopedia of Type Strains, Phase IV (KMG-IV): sequencing the most valuable type-strain genomes for metagenomic binning, comparative biology and taxonomic classification.</title>
        <authorList>
            <person name="Goeker M."/>
        </authorList>
    </citation>
    <scope>NUCLEOTIDE SEQUENCE</scope>
    <source>
        <strain evidence="3">DSM 26232</strain>
    </source>
</reference>
<dbReference type="EMBL" id="JAGGLC010000004">
    <property type="protein sequence ID" value="MBP1987665.1"/>
    <property type="molecule type" value="Genomic_DNA"/>
</dbReference>
<dbReference type="RefSeq" id="WP_209492028.1">
    <property type="nucleotide sequence ID" value="NZ_JAGGLC010000004.1"/>
</dbReference>
<name>A0A8T4H220_9EURY</name>
<evidence type="ECO:0000259" key="2">
    <source>
        <dbReference type="Pfam" id="PF24460"/>
    </source>
</evidence>
<gene>
    <name evidence="3" type="ORF">J2753_002166</name>
</gene>
<feature type="transmembrane region" description="Helical" evidence="1">
    <location>
        <begin position="12"/>
        <end position="28"/>
    </location>
</feature>
<feature type="domain" description="DUF7575" evidence="2">
    <location>
        <begin position="111"/>
        <end position="136"/>
    </location>
</feature>
<dbReference type="InterPro" id="IPR055997">
    <property type="entry name" value="DUF7575"/>
</dbReference>
<proteinExistence type="predicted"/>
<sequence>MSLVPERYRPYLAGLLGTLATGFGHLYLRRWLRGFGWIALAFAVTVAFVPESALETMAAGGTLSSQSEFYPPMFVQLAAALDAFLLAYRSDSGAQSDVNAPTPAAADVDAGTVACPNCGKEVDADLGFCHWCTTEFATDAN</sequence>
<feature type="transmembrane region" description="Helical" evidence="1">
    <location>
        <begin position="69"/>
        <end position="88"/>
    </location>
</feature>
<accession>A0A8T4H220</accession>
<comment type="caution">
    <text evidence="3">The sequence shown here is derived from an EMBL/GenBank/DDBJ whole genome shotgun (WGS) entry which is preliminary data.</text>
</comment>
<keyword evidence="4" id="KW-1185">Reference proteome</keyword>
<dbReference type="AlphaFoldDB" id="A0A8T4H220"/>
<evidence type="ECO:0000313" key="4">
    <source>
        <dbReference type="Proteomes" id="UP000823736"/>
    </source>
</evidence>
<dbReference type="Pfam" id="PF24460">
    <property type="entry name" value="DUF7575"/>
    <property type="match status" value="1"/>
</dbReference>
<dbReference type="OrthoDB" id="204947at2157"/>
<keyword evidence="1" id="KW-1133">Transmembrane helix</keyword>
<keyword evidence="1" id="KW-0812">Transmembrane</keyword>